<feature type="binding site" evidence="2">
    <location>
        <position position="362"/>
    </location>
    <ligand>
        <name>Fe cation</name>
        <dbReference type="ChEBI" id="CHEBI:24875"/>
    </ligand>
</feature>
<keyword evidence="2" id="KW-0408">Iron</keyword>
<dbReference type="SUPFAM" id="SSF48452">
    <property type="entry name" value="TPR-like"/>
    <property type="match status" value="1"/>
</dbReference>
<dbReference type="InterPro" id="IPR030865">
    <property type="entry name" value="LapB"/>
</dbReference>
<dbReference type="HAMAP" id="MF_00994">
    <property type="entry name" value="LPS_assembly_LapB"/>
    <property type="match status" value="1"/>
</dbReference>
<keyword evidence="2" id="KW-0677">Repeat</keyword>
<dbReference type="InterPro" id="IPR041166">
    <property type="entry name" value="Rubredoxin_2"/>
</dbReference>
<comment type="caution">
    <text evidence="4">The sequence shown here is derived from an EMBL/GenBank/DDBJ whole genome shotgun (WGS) entry which is preliminary data.</text>
</comment>
<reference evidence="4 5" key="1">
    <citation type="submission" date="2020-12" db="EMBL/GenBank/DDBJ databases">
        <title>Comparative genome analysis of fungal antagonists Marinomonas ostreistagni 398 and M. spartinae 468.</title>
        <authorList>
            <person name="Fields J.L."/>
            <person name="Mavrodi O.V."/>
            <person name="Biber P.D."/>
            <person name="Indest K.J."/>
            <person name="Mavrodi D.V."/>
        </authorList>
    </citation>
    <scope>NUCLEOTIDE SEQUENCE [LARGE SCALE GENOMIC DNA]</scope>
    <source>
        <strain evidence="4 5">USM7</strain>
    </source>
</reference>
<dbReference type="InterPro" id="IPR019734">
    <property type="entry name" value="TPR_rpt"/>
</dbReference>
<evidence type="ECO:0000259" key="3">
    <source>
        <dbReference type="Pfam" id="PF18073"/>
    </source>
</evidence>
<evidence type="ECO:0000256" key="2">
    <source>
        <dbReference type="HAMAP-Rule" id="MF_00994"/>
    </source>
</evidence>
<keyword evidence="2" id="KW-1133">Transmembrane helix</keyword>
<keyword evidence="1 2" id="KW-0479">Metal-binding</keyword>
<dbReference type="NCBIfam" id="NF008757">
    <property type="entry name" value="PRK11788.1-5"/>
    <property type="match status" value="1"/>
</dbReference>
<keyword evidence="2" id="KW-1003">Cell membrane</keyword>
<keyword evidence="2" id="KW-0472">Membrane</keyword>
<keyword evidence="5" id="KW-1185">Reference proteome</keyword>
<feature type="topological domain" description="Cytoplasmic" evidence="2">
    <location>
        <begin position="22"/>
        <end position="391"/>
    </location>
</feature>
<protein>
    <recommendedName>
        <fullName evidence="2">Lipopolysaccharide assembly protein B</fullName>
    </recommendedName>
</protein>
<feature type="binding site" evidence="2">
    <location>
        <position position="376"/>
    </location>
    <ligand>
        <name>Fe cation</name>
        <dbReference type="ChEBI" id="CHEBI:24875"/>
    </ligand>
</feature>
<sequence length="391" mass="45117">MTEWGLFAVLFIALFVGWLLGRQRGRKPHNIEELKKVPNDYFRGLNHLLNGQQSEAIDAFVDSLEVNSDTFDIHLTLGNLFRKKGEIQKAINIHQSLLARPDISPRDTRLVQLELASDFMSAGLLDRAERLLLNIASRKTEFQKEIFTLLVDLYEFEQSWDKAISIAHQLQLDFPNRRHAQRLAHFYCELAEEAAKKDQLTQAFQKYKAAIDVDVDCVRASIGLADLYIHQKRFRDAIKELKSVADQDHEFLPIVIPKLRDCYQKVWSGGGYIKFLQEQLKMHPSATLIRALTEHYAIDDKEFAEQFIITQLRAHPTIKGFQELIDMQRSDSRGHDQENLSVLFELIEQLTSSKPKHRCRQCGFSGHQLHWQCPSCKSWGTVKPIHGLEGE</sequence>
<keyword evidence="2" id="KW-0812">Transmembrane</keyword>
<dbReference type="Gene3D" id="1.25.40.10">
    <property type="entry name" value="Tetratricopeptide repeat domain"/>
    <property type="match status" value="1"/>
</dbReference>
<dbReference type="EMBL" id="JAEMUH010000004">
    <property type="protein sequence ID" value="MBJ7549994.1"/>
    <property type="molecule type" value="Genomic_DNA"/>
</dbReference>
<dbReference type="Pfam" id="PF18073">
    <property type="entry name" value="Zn_ribbon_LapB"/>
    <property type="match status" value="1"/>
</dbReference>
<name>A0ABS0Z8N8_9GAMM</name>
<feature type="binding site" evidence="2">
    <location>
        <position position="373"/>
    </location>
    <ligand>
        <name>Fe cation</name>
        <dbReference type="ChEBI" id="CHEBI:24875"/>
    </ligand>
</feature>
<proteinExistence type="inferred from homology"/>
<evidence type="ECO:0000256" key="1">
    <source>
        <dbReference type="ARBA" id="ARBA00022723"/>
    </source>
</evidence>
<evidence type="ECO:0000313" key="5">
    <source>
        <dbReference type="Proteomes" id="UP000598488"/>
    </source>
</evidence>
<comment type="subcellular location">
    <subcellularLocation>
        <location evidence="2">Cell inner membrane</location>
        <topology evidence="2">Single-pass membrane protein</topology>
        <orientation evidence="2">Cytoplasmic side</orientation>
    </subcellularLocation>
</comment>
<dbReference type="Proteomes" id="UP000598488">
    <property type="component" value="Unassembled WGS sequence"/>
</dbReference>
<dbReference type="RefSeq" id="WP_199461611.1">
    <property type="nucleotide sequence ID" value="NZ_JAEMUH010000004.1"/>
</dbReference>
<keyword evidence="2" id="KW-0997">Cell inner membrane</keyword>
<comment type="similarity">
    <text evidence="2">Belongs to the LapB family.</text>
</comment>
<dbReference type="Pfam" id="PF14559">
    <property type="entry name" value="TPR_19"/>
    <property type="match status" value="1"/>
</dbReference>
<organism evidence="4 5">
    <name type="scientific">Marinomonas ostreistagni</name>
    <dbReference type="NCBI Taxonomy" id="359209"/>
    <lineage>
        <taxon>Bacteria</taxon>
        <taxon>Pseudomonadati</taxon>
        <taxon>Pseudomonadota</taxon>
        <taxon>Gammaproteobacteria</taxon>
        <taxon>Oceanospirillales</taxon>
        <taxon>Oceanospirillaceae</taxon>
        <taxon>Marinomonas</taxon>
    </lineage>
</organism>
<feature type="binding site" evidence="2">
    <location>
        <position position="359"/>
    </location>
    <ligand>
        <name>Fe cation</name>
        <dbReference type="ChEBI" id="CHEBI:24875"/>
    </ligand>
</feature>
<gene>
    <name evidence="2 4" type="primary">lapB</name>
    <name evidence="4" type="ORF">JHD44_04835</name>
</gene>
<evidence type="ECO:0000313" key="4">
    <source>
        <dbReference type="EMBL" id="MBJ7549994.1"/>
    </source>
</evidence>
<dbReference type="InterPro" id="IPR011990">
    <property type="entry name" value="TPR-like_helical_dom_sf"/>
</dbReference>
<comment type="function">
    <text evidence="2">Modulates cellular lipopolysaccharide (LPS) levels by regulating LpxC, which is involved in lipid A biosynthesis. May act by modulating the proteolytic activity of FtsH towards LpxC. May also coordinate assembly of proteins involved in LPS synthesis at the plasma membrane.</text>
</comment>
<feature type="domain" description="LapB rubredoxin metal binding" evidence="3">
    <location>
        <begin position="357"/>
        <end position="384"/>
    </location>
</feature>
<accession>A0ABS0Z8N8</accession>
<keyword evidence="2" id="KW-0802">TPR repeat</keyword>
<dbReference type="SMART" id="SM00028">
    <property type="entry name" value="TPR"/>
    <property type="match status" value="3"/>
</dbReference>